<keyword evidence="8" id="KW-1185">Reference proteome</keyword>
<dbReference type="OrthoDB" id="581172at2"/>
<organism evidence="7 8">
    <name type="scientific">Rubripirellula tenax</name>
    <dbReference type="NCBI Taxonomy" id="2528015"/>
    <lineage>
        <taxon>Bacteria</taxon>
        <taxon>Pseudomonadati</taxon>
        <taxon>Planctomycetota</taxon>
        <taxon>Planctomycetia</taxon>
        <taxon>Pirellulales</taxon>
        <taxon>Pirellulaceae</taxon>
        <taxon>Rubripirellula</taxon>
    </lineage>
</organism>
<dbReference type="PANTHER" id="PTHR30026">
    <property type="entry name" value="OUTER MEMBRANE PROTEIN TOLC"/>
    <property type="match status" value="1"/>
</dbReference>
<keyword evidence="2" id="KW-1134">Transmembrane beta strand</keyword>
<dbReference type="Gene3D" id="1.20.1600.10">
    <property type="entry name" value="Outer membrane efflux proteins (OEP)"/>
    <property type="match status" value="1"/>
</dbReference>
<evidence type="ECO:0000313" key="8">
    <source>
        <dbReference type="Proteomes" id="UP000318288"/>
    </source>
</evidence>
<name>A0A5C6EFK0_9BACT</name>
<dbReference type="AlphaFoldDB" id="A0A5C6EFK0"/>
<accession>A0A5C6EFK0</accession>
<dbReference type="SUPFAM" id="SSF56954">
    <property type="entry name" value="Outer membrane efflux proteins (OEP)"/>
    <property type="match status" value="1"/>
</dbReference>
<comment type="caution">
    <text evidence="7">The sequence shown here is derived from an EMBL/GenBank/DDBJ whole genome shotgun (WGS) entry which is preliminary data.</text>
</comment>
<keyword evidence="4" id="KW-0472">Membrane</keyword>
<evidence type="ECO:0000256" key="3">
    <source>
        <dbReference type="ARBA" id="ARBA00022692"/>
    </source>
</evidence>
<dbReference type="RefSeq" id="WP_146461092.1">
    <property type="nucleotide sequence ID" value="NZ_SJPW01000007.1"/>
</dbReference>
<comment type="subcellular location">
    <subcellularLocation>
        <location evidence="1">Cell outer membrane</location>
    </subcellularLocation>
</comment>
<dbReference type="InterPro" id="IPR051906">
    <property type="entry name" value="TolC-like"/>
</dbReference>
<sequence>MARLVAGFVTTIATYSPSAVVAQTPPEQPAWVSFPALFVAQQEVAEPIVPEGDAAVPQIPNDPESAAVLDSEPTSSPRYTPDPDASSSGEAAVTRGEGDLRLADVIASLYRDYPSIAAARQQNALANGLLVEAYGAFDTKLQGYSLNEPVGFYQNYRHGIGVARDTWWGGYVSAGYQIGRGEFEPWYQERDTNDGGEFKVAIVTPLLQGRAIDPRRVAVFQASIDRQMAEPIVQQSILDASRDAVNAYWQWVAVGAMVEAQRELLKLAELRGEQFEVGFEAGKFAEIDLILNRQLIAERRAKVLETEQKFRSTAFKLSLYLRNETGQPLVPPDSWLPMHFPVIELPELNDFESDLAAALARRPEPRLLQLEIRQIQFDRQLACNQMLPRLDFVADGSQDMGAAASSKRDKGDFELVIGIQGEVPIQRRKARGKIQSTTAKIFQLNEKLRLQQNRIGAELQTAYNALVLSSQVVEQAEISLRAAFDSLERYRFAFERGKIDLIYLNLLESKANETEIKLVEAQQRWFAALADMQLALGLDPLDQAMIVSQLPASSRPGPRNLPPAKDLKLDQFEEDWKMHTQPRGADAE</sequence>
<dbReference type="GO" id="GO:0015288">
    <property type="term" value="F:porin activity"/>
    <property type="evidence" value="ECO:0007669"/>
    <property type="project" value="TreeGrafter"/>
</dbReference>
<proteinExistence type="predicted"/>
<dbReference type="PANTHER" id="PTHR30026:SF21">
    <property type="entry name" value="SLR1270 PROTEIN"/>
    <property type="match status" value="1"/>
</dbReference>
<keyword evidence="3" id="KW-0812">Transmembrane</keyword>
<dbReference type="GO" id="GO:0009279">
    <property type="term" value="C:cell outer membrane"/>
    <property type="evidence" value="ECO:0007669"/>
    <property type="project" value="UniProtKB-SubCell"/>
</dbReference>
<gene>
    <name evidence="7" type="ORF">Poly51_51600</name>
</gene>
<evidence type="ECO:0000256" key="6">
    <source>
        <dbReference type="SAM" id="MobiDB-lite"/>
    </source>
</evidence>
<evidence type="ECO:0000256" key="5">
    <source>
        <dbReference type="ARBA" id="ARBA00023237"/>
    </source>
</evidence>
<evidence type="ECO:0000256" key="1">
    <source>
        <dbReference type="ARBA" id="ARBA00004442"/>
    </source>
</evidence>
<keyword evidence="5" id="KW-0998">Cell outer membrane</keyword>
<evidence type="ECO:0000256" key="2">
    <source>
        <dbReference type="ARBA" id="ARBA00022452"/>
    </source>
</evidence>
<evidence type="ECO:0000256" key="4">
    <source>
        <dbReference type="ARBA" id="ARBA00023136"/>
    </source>
</evidence>
<dbReference type="Proteomes" id="UP000318288">
    <property type="component" value="Unassembled WGS sequence"/>
</dbReference>
<protein>
    <submittedName>
        <fullName evidence="7">Outer membrane efflux protein</fullName>
    </submittedName>
</protein>
<feature type="region of interest" description="Disordered" evidence="6">
    <location>
        <begin position="53"/>
        <end position="94"/>
    </location>
</feature>
<reference evidence="7 8" key="1">
    <citation type="submission" date="2019-02" db="EMBL/GenBank/DDBJ databases">
        <title>Deep-cultivation of Planctomycetes and their phenomic and genomic characterization uncovers novel biology.</title>
        <authorList>
            <person name="Wiegand S."/>
            <person name="Jogler M."/>
            <person name="Boedeker C."/>
            <person name="Pinto D."/>
            <person name="Vollmers J."/>
            <person name="Rivas-Marin E."/>
            <person name="Kohn T."/>
            <person name="Peeters S.H."/>
            <person name="Heuer A."/>
            <person name="Rast P."/>
            <person name="Oberbeckmann S."/>
            <person name="Bunk B."/>
            <person name="Jeske O."/>
            <person name="Meyerdierks A."/>
            <person name="Storesund J.E."/>
            <person name="Kallscheuer N."/>
            <person name="Luecker S."/>
            <person name="Lage O.M."/>
            <person name="Pohl T."/>
            <person name="Merkel B.J."/>
            <person name="Hornburger P."/>
            <person name="Mueller R.-W."/>
            <person name="Bruemmer F."/>
            <person name="Labrenz M."/>
            <person name="Spormann A.M."/>
            <person name="Op Den Camp H."/>
            <person name="Overmann J."/>
            <person name="Amann R."/>
            <person name="Jetten M.S.M."/>
            <person name="Mascher T."/>
            <person name="Medema M.H."/>
            <person name="Devos D.P."/>
            <person name="Kaster A.-K."/>
            <person name="Ovreas L."/>
            <person name="Rohde M."/>
            <person name="Galperin M.Y."/>
            <person name="Jogler C."/>
        </authorList>
    </citation>
    <scope>NUCLEOTIDE SEQUENCE [LARGE SCALE GENOMIC DNA]</scope>
    <source>
        <strain evidence="7 8">Poly51</strain>
    </source>
</reference>
<dbReference type="GO" id="GO:1990281">
    <property type="term" value="C:efflux pump complex"/>
    <property type="evidence" value="ECO:0007669"/>
    <property type="project" value="TreeGrafter"/>
</dbReference>
<dbReference type="EMBL" id="SJPW01000007">
    <property type="protein sequence ID" value="TWU47360.1"/>
    <property type="molecule type" value="Genomic_DNA"/>
</dbReference>
<evidence type="ECO:0000313" key="7">
    <source>
        <dbReference type="EMBL" id="TWU47360.1"/>
    </source>
</evidence>
<dbReference type="GO" id="GO:0015562">
    <property type="term" value="F:efflux transmembrane transporter activity"/>
    <property type="evidence" value="ECO:0007669"/>
    <property type="project" value="InterPro"/>
</dbReference>